<dbReference type="EnsemblMetazoa" id="GBRI001326-RA">
    <property type="protein sequence ID" value="GBRI001326-PA"/>
    <property type="gene ID" value="GBRI001326"/>
</dbReference>
<protein>
    <submittedName>
        <fullName evidence="1">Uncharacterized protein</fullName>
    </submittedName>
</protein>
<dbReference type="Proteomes" id="UP000091820">
    <property type="component" value="Unassembled WGS sequence"/>
</dbReference>
<sequence>MYRVDSFCTPNGRINDVSDLSTCLLYDTIFFFAYTFFVGCNTINAPPKNIMGIKIKYVHKFKKCYIPQRNIEPYREKSSIISNYRDTLKFAGLANRFQLLGHPIS</sequence>
<name>A0A1A9W082_9MUSC</name>
<reference evidence="1" key="2">
    <citation type="submission" date="2020-05" db="UniProtKB">
        <authorList>
            <consortium name="EnsemblMetazoa"/>
        </authorList>
    </citation>
    <scope>IDENTIFICATION</scope>
    <source>
        <strain evidence="1">IAEA</strain>
    </source>
</reference>
<accession>A0A1A9W082</accession>
<evidence type="ECO:0000313" key="2">
    <source>
        <dbReference type="Proteomes" id="UP000091820"/>
    </source>
</evidence>
<dbReference type="AlphaFoldDB" id="A0A1A9W082"/>
<organism evidence="1 2">
    <name type="scientific">Glossina brevipalpis</name>
    <dbReference type="NCBI Taxonomy" id="37001"/>
    <lineage>
        <taxon>Eukaryota</taxon>
        <taxon>Metazoa</taxon>
        <taxon>Ecdysozoa</taxon>
        <taxon>Arthropoda</taxon>
        <taxon>Hexapoda</taxon>
        <taxon>Insecta</taxon>
        <taxon>Pterygota</taxon>
        <taxon>Neoptera</taxon>
        <taxon>Endopterygota</taxon>
        <taxon>Diptera</taxon>
        <taxon>Brachycera</taxon>
        <taxon>Muscomorpha</taxon>
        <taxon>Hippoboscoidea</taxon>
        <taxon>Glossinidae</taxon>
        <taxon>Glossina</taxon>
    </lineage>
</organism>
<reference evidence="2" key="1">
    <citation type="submission" date="2014-03" db="EMBL/GenBank/DDBJ databases">
        <authorList>
            <person name="Aksoy S."/>
            <person name="Warren W."/>
            <person name="Wilson R.K."/>
        </authorList>
    </citation>
    <scope>NUCLEOTIDE SEQUENCE [LARGE SCALE GENOMIC DNA]</scope>
    <source>
        <strain evidence="2">IAEA</strain>
    </source>
</reference>
<proteinExistence type="predicted"/>
<dbReference type="VEuPathDB" id="VectorBase:GBRI001326"/>
<evidence type="ECO:0000313" key="1">
    <source>
        <dbReference type="EnsemblMetazoa" id="GBRI001326-PA"/>
    </source>
</evidence>
<keyword evidence="2" id="KW-1185">Reference proteome</keyword>